<evidence type="ECO:0000313" key="2">
    <source>
        <dbReference type="Proteomes" id="UP000837857"/>
    </source>
</evidence>
<gene>
    <name evidence="1" type="ORF">IPOD504_LOCUS16247</name>
</gene>
<evidence type="ECO:0000313" key="1">
    <source>
        <dbReference type="EMBL" id="CAH2074762.1"/>
    </source>
</evidence>
<sequence length="87" mass="9884">MAFKSMWKHKTITLRSHSNWIGHIRFARHYRTAAAFKFRTRRFGGTNALLETADGAEGRGRTDGLTLTHQRSVAALPERFAVSIVIE</sequence>
<organism evidence="1 2">
    <name type="scientific">Iphiclides podalirius</name>
    <name type="common">scarce swallowtail</name>
    <dbReference type="NCBI Taxonomy" id="110791"/>
    <lineage>
        <taxon>Eukaryota</taxon>
        <taxon>Metazoa</taxon>
        <taxon>Ecdysozoa</taxon>
        <taxon>Arthropoda</taxon>
        <taxon>Hexapoda</taxon>
        <taxon>Insecta</taxon>
        <taxon>Pterygota</taxon>
        <taxon>Neoptera</taxon>
        <taxon>Endopterygota</taxon>
        <taxon>Lepidoptera</taxon>
        <taxon>Glossata</taxon>
        <taxon>Ditrysia</taxon>
        <taxon>Papilionoidea</taxon>
        <taxon>Papilionidae</taxon>
        <taxon>Papilioninae</taxon>
        <taxon>Iphiclides</taxon>
    </lineage>
</organism>
<proteinExistence type="predicted"/>
<feature type="non-terminal residue" evidence="1">
    <location>
        <position position="87"/>
    </location>
</feature>
<keyword evidence="2" id="KW-1185">Reference proteome</keyword>
<reference evidence="1" key="1">
    <citation type="submission" date="2022-03" db="EMBL/GenBank/DDBJ databases">
        <authorList>
            <person name="Martin H S."/>
        </authorList>
    </citation>
    <scope>NUCLEOTIDE SEQUENCE</scope>
</reference>
<name>A0ABN8J6V3_9NEOP</name>
<dbReference type="Proteomes" id="UP000837857">
    <property type="component" value="Chromosome 7"/>
</dbReference>
<dbReference type="EMBL" id="OW152819">
    <property type="protein sequence ID" value="CAH2074762.1"/>
    <property type="molecule type" value="Genomic_DNA"/>
</dbReference>
<protein>
    <submittedName>
        <fullName evidence="1">Uncharacterized protein</fullName>
    </submittedName>
</protein>
<accession>A0ABN8J6V3</accession>